<gene>
    <name evidence="1" type="ORF">EV199_3456</name>
</gene>
<evidence type="ECO:0000313" key="2">
    <source>
        <dbReference type="Proteomes" id="UP000293874"/>
    </source>
</evidence>
<dbReference type="Proteomes" id="UP000293874">
    <property type="component" value="Unassembled WGS sequence"/>
</dbReference>
<protein>
    <submittedName>
        <fullName evidence="1">Uncharacterized protein DUF5004</fullName>
    </submittedName>
</protein>
<reference evidence="1 2" key="1">
    <citation type="submission" date="2019-02" db="EMBL/GenBank/DDBJ databases">
        <title>Genomic Encyclopedia of Type Strains, Phase IV (KMG-IV): sequencing the most valuable type-strain genomes for metagenomic binning, comparative biology and taxonomic classification.</title>
        <authorList>
            <person name="Goeker M."/>
        </authorList>
    </citation>
    <scope>NUCLEOTIDE SEQUENCE [LARGE SCALE GENOMIC DNA]</scope>
    <source>
        <strain evidence="1 2">DSM 18116</strain>
    </source>
</reference>
<proteinExistence type="predicted"/>
<evidence type="ECO:0000313" key="1">
    <source>
        <dbReference type="EMBL" id="RZS71551.1"/>
    </source>
</evidence>
<accession>A0A4V2F0W5</accession>
<dbReference type="AlphaFoldDB" id="A0A4V2F0W5"/>
<organism evidence="1 2">
    <name type="scientific">Pseudobacter ginsenosidimutans</name>
    <dbReference type="NCBI Taxonomy" id="661488"/>
    <lineage>
        <taxon>Bacteria</taxon>
        <taxon>Pseudomonadati</taxon>
        <taxon>Bacteroidota</taxon>
        <taxon>Chitinophagia</taxon>
        <taxon>Chitinophagales</taxon>
        <taxon>Chitinophagaceae</taxon>
        <taxon>Pseudobacter</taxon>
    </lineage>
</organism>
<comment type="caution">
    <text evidence="1">The sequence shown here is derived from an EMBL/GenBank/DDBJ whole genome shotgun (WGS) entry which is preliminary data.</text>
</comment>
<keyword evidence="2" id="KW-1185">Reference proteome</keyword>
<dbReference type="EMBL" id="SGXA01000002">
    <property type="protein sequence ID" value="RZS71551.1"/>
    <property type="molecule type" value="Genomic_DNA"/>
</dbReference>
<sequence length="174" mass="19502">MFLINDVKMLNMKTKFIILFALIATIVGCKPESLPDIGEPLNKVQLIQGNWQLDKVVQSDLNAVKYNFPYKELDVTSVAPFTQFKLNLNLNGDQPGAFTTTPGSSPVIIPLADGKWELDDANIPKQFNLIKGTDTVKMMMGSYNTLNAGKLHLRLVKGDGSKQLLQYDYYFKKI</sequence>
<name>A0A4V2F0W5_9BACT</name>